<proteinExistence type="predicted"/>
<name>T1KG91_TETUR</name>
<reference evidence="2" key="1">
    <citation type="submission" date="2011-08" db="EMBL/GenBank/DDBJ databases">
        <authorList>
            <person name="Rombauts S."/>
        </authorList>
    </citation>
    <scope>NUCLEOTIDE SEQUENCE</scope>
    <source>
        <strain evidence="2">London</strain>
    </source>
</reference>
<sequence>MDLCCNVKPLYLNYLPLRFSPLDLNSKYF</sequence>
<dbReference type="AlphaFoldDB" id="T1KG91"/>
<evidence type="ECO:0000313" key="2">
    <source>
        <dbReference type="Proteomes" id="UP000015104"/>
    </source>
</evidence>
<keyword evidence="2" id="KW-1185">Reference proteome</keyword>
<protein>
    <submittedName>
        <fullName evidence="1">Uncharacterized protein</fullName>
    </submittedName>
</protein>
<dbReference type="Proteomes" id="UP000015104">
    <property type="component" value="Unassembled WGS sequence"/>
</dbReference>
<dbReference type="EnsemblMetazoa" id="tetur114g00080.1">
    <property type="protein sequence ID" value="tetur114g00080.1"/>
    <property type="gene ID" value="tetur114g00080"/>
</dbReference>
<dbReference type="EMBL" id="CAEY01000052">
    <property type="status" value="NOT_ANNOTATED_CDS"/>
    <property type="molecule type" value="Genomic_DNA"/>
</dbReference>
<evidence type="ECO:0000313" key="1">
    <source>
        <dbReference type="EnsemblMetazoa" id="tetur114g00080.1"/>
    </source>
</evidence>
<accession>T1KG91</accession>
<organism evidence="1 2">
    <name type="scientific">Tetranychus urticae</name>
    <name type="common">Two-spotted spider mite</name>
    <dbReference type="NCBI Taxonomy" id="32264"/>
    <lineage>
        <taxon>Eukaryota</taxon>
        <taxon>Metazoa</taxon>
        <taxon>Ecdysozoa</taxon>
        <taxon>Arthropoda</taxon>
        <taxon>Chelicerata</taxon>
        <taxon>Arachnida</taxon>
        <taxon>Acari</taxon>
        <taxon>Acariformes</taxon>
        <taxon>Trombidiformes</taxon>
        <taxon>Prostigmata</taxon>
        <taxon>Eleutherengona</taxon>
        <taxon>Raphignathae</taxon>
        <taxon>Tetranychoidea</taxon>
        <taxon>Tetranychidae</taxon>
        <taxon>Tetranychus</taxon>
    </lineage>
</organism>
<dbReference type="HOGENOM" id="CLU_3411041_0_0_1"/>
<reference evidence="1" key="2">
    <citation type="submission" date="2015-06" db="UniProtKB">
        <authorList>
            <consortium name="EnsemblMetazoa"/>
        </authorList>
    </citation>
    <scope>IDENTIFICATION</scope>
</reference>